<name>A0ABV7UK72_9HYPH</name>
<organism evidence="1 2">
    <name type="scientific">Camelimonas fluminis</name>
    <dbReference type="NCBI Taxonomy" id="1576911"/>
    <lineage>
        <taxon>Bacteria</taxon>
        <taxon>Pseudomonadati</taxon>
        <taxon>Pseudomonadota</taxon>
        <taxon>Alphaproteobacteria</taxon>
        <taxon>Hyphomicrobiales</taxon>
        <taxon>Chelatococcaceae</taxon>
        <taxon>Camelimonas</taxon>
    </lineage>
</organism>
<evidence type="ECO:0000313" key="1">
    <source>
        <dbReference type="EMBL" id="MFC3638840.1"/>
    </source>
</evidence>
<sequence>MNQLTGAPTTRVLFGYLSLDESLIHAVDQRGRPDTDRLIGVYRPGTEPPMLPMGKSLAEAIVIEGKSHPICAGMTDKAGRRKNGVVLIDATHLQTGP</sequence>
<dbReference type="RefSeq" id="WP_191321115.1">
    <property type="nucleotide sequence ID" value="NZ_BNCG01000042.1"/>
</dbReference>
<protein>
    <submittedName>
        <fullName evidence="1">Uncharacterized protein</fullName>
    </submittedName>
</protein>
<evidence type="ECO:0000313" key="2">
    <source>
        <dbReference type="Proteomes" id="UP001595704"/>
    </source>
</evidence>
<reference evidence="2" key="1">
    <citation type="journal article" date="2019" name="Int. J. Syst. Evol. Microbiol.">
        <title>The Global Catalogue of Microorganisms (GCM) 10K type strain sequencing project: providing services to taxonomists for standard genome sequencing and annotation.</title>
        <authorList>
            <consortium name="The Broad Institute Genomics Platform"/>
            <consortium name="The Broad Institute Genome Sequencing Center for Infectious Disease"/>
            <person name="Wu L."/>
            <person name="Ma J."/>
        </authorList>
    </citation>
    <scope>NUCLEOTIDE SEQUENCE [LARGE SCALE GENOMIC DNA]</scope>
    <source>
        <strain evidence="2">KCTC 42282</strain>
    </source>
</reference>
<proteinExistence type="predicted"/>
<gene>
    <name evidence="1" type="ORF">ACFONL_15975</name>
</gene>
<dbReference type="Proteomes" id="UP001595704">
    <property type="component" value="Unassembled WGS sequence"/>
</dbReference>
<dbReference type="EMBL" id="JBHRYC010000079">
    <property type="protein sequence ID" value="MFC3638840.1"/>
    <property type="molecule type" value="Genomic_DNA"/>
</dbReference>
<comment type="caution">
    <text evidence="1">The sequence shown here is derived from an EMBL/GenBank/DDBJ whole genome shotgun (WGS) entry which is preliminary data.</text>
</comment>
<keyword evidence="2" id="KW-1185">Reference proteome</keyword>
<accession>A0ABV7UK72</accession>